<dbReference type="EMBL" id="AFBP01000004">
    <property type="protein sequence ID" value="EGG57621.1"/>
    <property type="molecule type" value="Genomic_DNA"/>
</dbReference>
<name>F3QH40_9BURK</name>
<dbReference type="AlphaFoldDB" id="F3QH40"/>
<accession>F3QH40</accession>
<comment type="caution">
    <text evidence="1">The sequence shown here is derived from an EMBL/GenBank/DDBJ whole genome shotgun (WGS) entry which is preliminary data.</text>
</comment>
<dbReference type="HOGENOM" id="CLU_3219662_0_0_4"/>
<evidence type="ECO:0000313" key="1">
    <source>
        <dbReference type="EMBL" id="EGG57621.1"/>
    </source>
</evidence>
<evidence type="ECO:0000313" key="2">
    <source>
        <dbReference type="Proteomes" id="UP000005156"/>
    </source>
</evidence>
<sequence length="44" mass="5012">MPLGSNTLGIPPSVPKFQDKIEKQKFVVIRTRISNCLKALNWRS</sequence>
<reference evidence="1 2" key="1">
    <citation type="submission" date="2011-02" db="EMBL/GenBank/DDBJ databases">
        <authorList>
            <person name="Weinstock G."/>
            <person name="Sodergren E."/>
            <person name="Clifton S."/>
            <person name="Fulton L."/>
            <person name="Fulton B."/>
            <person name="Courtney L."/>
            <person name="Fronick C."/>
            <person name="Harrison M."/>
            <person name="Strong C."/>
            <person name="Farmer C."/>
            <person name="Delahaunty K."/>
            <person name="Markovic C."/>
            <person name="Hall O."/>
            <person name="Minx P."/>
            <person name="Tomlinson C."/>
            <person name="Mitreva M."/>
            <person name="Hou S."/>
            <person name="Chen J."/>
            <person name="Wollam A."/>
            <person name="Pepin K.H."/>
            <person name="Johnson M."/>
            <person name="Bhonagiri V."/>
            <person name="Zhang X."/>
            <person name="Suruliraj S."/>
            <person name="Warren W."/>
            <person name="Chinwalla A."/>
            <person name="Mardis E.R."/>
            <person name="Wilson R.K."/>
        </authorList>
    </citation>
    <scope>NUCLEOTIDE SEQUENCE [LARGE SCALE GENOMIC DNA]</scope>
    <source>
        <strain evidence="1 2">YIT 11859</strain>
    </source>
</reference>
<dbReference type="Proteomes" id="UP000005156">
    <property type="component" value="Unassembled WGS sequence"/>
</dbReference>
<keyword evidence="2" id="KW-1185">Reference proteome</keyword>
<gene>
    <name evidence="1" type="ORF">HMPREF9439_00231</name>
</gene>
<protein>
    <submittedName>
        <fullName evidence="1">Uncharacterized protein</fullName>
    </submittedName>
</protein>
<organism evidence="1 2">
    <name type="scientific">Parasutterella excrementihominis YIT 11859</name>
    <dbReference type="NCBI Taxonomy" id="762966"/>
    <lineage>
        <taxon>Bacteria</taxon>
        <taxon>Pseudomonadati</taxon>
        <taxon>Pseudomonadota</taxon>
        <taxon>Betaproteobacteria</taxon>
        <taxon>Burkholderiales</taxon>
        <taxon>Sutterellaceae</taxon>
        <taxon>Parasutterella</taxon>
    </lineage>
</organism>
<proteinExistence type="predicted"/>